<protein>
    <recommendedName>
        <fullName evidence="3">Major tropism determinant N-terminal domain-containing protein</fullName>
    </recommendedName>
</protein>
<dbReference type="Gene3D" id="3.30.1910.20">
    <property type="entry name" value="asparaginyl-tRNA synthetase, N-terminal domain"/>
    <property type="match status" value="1"/>
</dbReference>
<name>A0ABW5S9C5_9BACL</name>
<gene>
    <name evidence="1" type="ORF">ACFSUE_16055</name>
</gene>
<dbReference type="RefSeq" id="WP_253060722.1">
    <property type="nucleotide sequence ID" value="NZ_JAMXWM010000007.1"/>
</dbReference>
<organism evidence="1 2">
    <name type="scientific">Sporolactobacillus shoreicorticis</name>
    <dbReference type="NCBI Taxonomy" id="1923877"/>
    <lineage>
        <taxon>Bacteria</taxon>
        <taxon>Bacillati</taxon>
        <taxon>Bacillota</taxon>
        <taxon>Bacilli</taxon>
        <taxon>Bacillales</taxon>
        <taxon>Sporolactobacillaceae</taxon>
        <taxon>Sporolactobacillus</taxon>
    </lineage>
</organism>
<accession>A0ABW5S9C5</accession>
<comment type="caution">
    <text evidence="1">The sequence shown here is derived from an EMBL/GenBank/DDBJ whole genome shotgun (WGS) entry which is preliminary data.</text>
</comment>
<proteinExistence type="predicted"/>
<dbReference type="SUPFAM" id="SSF51126">
    <property type="entry name" value="Pectin lyase-like"/>
    <property type="match status" value="1"/>
</dbReference>
<keyword evidence="2" id="KW-1185">Reference proteome</keyword>
<evidence type="ECO:0000313" key="1">
    <source>
        <dbReference type="EMBL" id="MFD2695120.1"/>
    </source>
</evidence>
<dbReference type="EMBL" id="JBHUMQ010000039">
    <property type="protein sequence ID" value="MFD2695120.1"/>
    <property type="molecule type" value="Genomic_DNA"/>
</dbReference>
<reference evidence="2" key="1">
    <citation type="journal article" date="2019" name="Int. J. Syst. Evol. Microbiol.">
        <title>The Global Catalogue of Microorganisms (GCM) 10K type strain sequencing project: providing services to taxonomists for standard genome sequencing and annotation.</title>
        <authorList>
            <consortium name="The Broad Institute Genomics Platform"/>
            <consortium name="The Broad Institute Genome Sequencing Center for Infectious Disease"/>
            <person name="Wu L."/>
            <person name="Ma J."/>
        </authorList>
    </citation>
    <scope>NUCLEOTIDE SEQUENCE [LARGE SCALE GENOMIC DNA]</scope>
    <source>
        <strain evidence="2">TISTR 2466</strain>
    </source>
</reference>
<sequence>MTYRPIQHYRGNEADLPQLMAGEIGVATDTRKLFFGAGGNQEVARVGYVPLMTTEDMEIHAAPDGSDETGDGTESRPFKTIQKTFDSIPTVNNEHMVSIIVPAAAVFNETRLTLSSKLGGRIEISNGFATSDIDTVSDSDRATINLNDQFLIRNIFSIISMRYLNFNLKTLTDEDRKNVVALSGVFRSDIFSSHVTSEVGEKSVAGVYASSATTLELHNKIRITNANFAVYATGGSTLKLYDFDQGATTDSNIGIGCDSSIVFKGTGYLPTGATAQAKYNGGQIYPS</sequence>
<evidence type="ECO:0008006" key="3">
    <source>
        <dbReference type="Google" id="ProtNLM"/>
    </source>
</evidence>
<evidence type="ECO:0000313" key="2">
    <source>
        <dbReference type="Proteomes" id="UP001597399"/>
    </source>
</evidence>
<dbReference type="InterPro" id="IPR011050">
    <property type="entry name" value="Pectin_lyase_fold/virulence"/>
</dbReference>
<dbReference type="Proteomes" id="UP001597399">
    <property type="component" value="Unassembled WGS sequence"/>
</dbReference>